<comment type="caution">
    <text evidence="3">The sequence shown here is derived from an EMBL/GenBank/DDBJ whole genome shotgun (WGS) entry which is preliminary data.</text>
</comment>
<keyword evidence="2" id="KW-0812">Transmembrane</keyword>
<evidence type="ECO:0000313" key="3">
    <source>
        <dbReference type="EMBL" id="VEL16244.1"/>
    </source>
</evidence>
<feature type="transmembrane region" description="Helical" evidence="2">
    <location>
        <begin position="230"/>
        <end position="250"/>
    </location>
</feature>
<evidence type="ECO:0000256" key="1">
    <source>
        <dbReference type="SAM" id="MobiDB-lite"/>
    </source>
</evidence>
<evidence type="ECO:0000256" key="2">
    <source>
        <dbReference type="SAM" id="Phobius"/>
    </source>
</evidence>
<keyword evidence="2" id="KW-1133">Transmembrane helix</keyword>
<dbReference type="Proteomes" id="UP000784294">
    <property type="component" value="Unassembled WGS sequence"/>
</dbReference>
<organism evidence="3 4">
    <name type="scientific">Protopolystoma xenopodis</name>
    <dbReference type="NCBI Taxonomy" id="117903"/>
    <lineage>
        <taxon>Eukaryota</taxon>
        <taxon>Metazoa</taxon>
        <taxon>Spiralia</taxon>
        <taxon>Lophotrochozoa</taxon>
        <taxon>Platyhelminthes</taxon>
        <taxon>Monogenea</taxon>
        <taxon>Polyopisthocotylea</taxon>
        <taxon>Polystomatidea</taxon>
        <taxon>Polystomatidae</taxon>
        <taxon>Protopolystoma</taxon>
    </lineage>
</organism>
<sequence length="279" mass="31428">MTLEDSGDLLAQWRLRRRLEDAKQSELMMARSMTQRPLCLSCNSVASSSSSKCMQPLEPNNGEFWPPNPFSNVISKSDAGVQWQAIETKEPERDTDLIGPQPLRSVALQYSKMENIKPINQVSVMLQTQPNLSNSEAYNLSTGMNHTLDSARQNDHSTQTPLFQASSLPVTGLTRGHSSKGLQANLSGSGTPPPKASSTRDYKSVFNQLVSQVFKWRIPFCVVSRISKPLIVNIFVILTSLFFHYLHYVIVGKMLEYLSFCLTWRVERVRKFTKLGELL</sequence>
<feature type="region of interest" description="Disordered" evidence="1">
    <location>
        <begin position="172"/>
        <end position="199"/>
    </location>
</feature>
<dbReference type="EMBL" id="CAAALY010027675">
    <property type="protein sequence ID" value="VEL16244.1"/>
    <property type="molecule type" value="Genomic_DNA"/>
</dbReference>
<name>A0A448WNL1_9PLAT</name>
<dbReference type="AlphaFoldDB" id="A0A448WNL1"/>
<reference evidence="3" key="1">
    <citation type="submission" date="2018-11" db="EMBL/GenBank/DDBJ databases">
        <authorList>
            <consortium name="Pathogen Informatics"/>
        </authorList>
    </citation>
    <scope>NUCLEOTIDE SEQUENCE</scope>
</reference>
<feature type="compositionally biased region" description="Polar residues" evidence="1">
    <location>
        <begin position="180"/>
        <end position="190"/>
    </location>
</feature>
<keyword evidence="4" id="KW-1185">Reference proteome</keyword>
<proteinExistence type="predicted"/>
<protein>
    <submittedName>
        <fullName evidence="3">Uncharacterized protein</fullName>
    </submittedName>
</protein>
<accession>A0A448WNL1</accession>
<keyword evidence="2" id="KW-0472">Membrane</keyword>
<evidence type="ECO:0000313" key="4">
    <source>
        <dbReference type="Proteomes" id="UP000784294"/>
    </source>
</evidence>
<gene>
    <name evidence="3" type="ORF">PXEA_LOCUS9684</name>
</gene>